<dbReference type="SUPFAM" id="SSF88723">
    <property type="entry name" value="PIN domain-like"/>
    <property type="match status" value="1"/>
</dbReference>
<evidence type="ECO:0000256" key="4">
    <source>
        <dbReference type="ARBA" id="ARBA00022723"/>
    </source>
</evidence>
<keyword evidence="3 8" id="KW-0540">Nuclease</keyword>
<evidence type="ECO:0000313" key="10">
    <source>
        <dbReference type="EMBL" id="MFC0321176.1"/>
    </source>
</evidence>
<keyword evidence="2 8" id="KW-1277">Toxin-antitoxin system</keyword>
<evidence type="ECO:0000256" key="2">
    <source>
        <dbReference type="ARBA" id="ARBA00022649"/>
    </source>
</evidence>
<protein>
    <recommendedName>
        <fullName evidence="8">Ribonuclease VapC</fullName>
        <shortName evidence="8">RNase VapC</shortName>
        <ecNumber evidence="8">3.1.-.-</ecNumber>
    </recommendedName>
    <alternativeName>
        <fullName evidence="8">Toxin VapC</fullName>
    </alternativeName>
</protein>
<proteinExistence type="inferred from homology"/>
<dbReference type="Proteomes" id="UP001589774">
    <property type="component" value="Unassembled WGS sequence"/>
</dbReference>
<evidence type="ECO:0000259" key="9">
    <source>
        <dbReference type="Pfam" id="PF01850"/>
    </source>
</evidence>
<dbReference type="InterPro" id="IPR050556">
    <property type="entry name" value="Type_II_TA_system_RNase"/>
</dbReference>
<comment type="cofactor">
    <cofactor evidence="1 8">
        <name>Mg(2+)</name>
        <dbReference type="ChEBI" id="CHEBI:18420"/>
    </cofactor>
</comment>
<feature type="domain" description="PIN" evidence="9">
    <location>
        <begin position="5"/>
        <end position="119"/>
    </location>
</feature>
<organism evidence="10 11">
    <name type="scientific">Olivibacter oleidegradans</name>
    <dbReference type="NCBI Taxonomy" id="760123"/>
    <lineage>
        <taxon>Bacteria</taxon>
        <taxon>Pseudomonadati</taxon>
        <taxon>Bacteroidota</taxon>
        <taxon>Sphingobacteriia</taxon>
        <taxon>Sphingobacteriales</taxon>
        <taxon>Sphingobacteriaceae</taxon>
        <taxon>Olivibacter</taxon>
    </lineage>
</organism>
<evidence type="ECO:0000256" key="5">
    <source>
        <dbReference type="ARBA" id="ARBA00022801"/>
    </source>
</evidence>
<dbReference type="PANTHER" id="PTHR33653:SF1">
    <property type="entry name" value="RIBONUCLEASE VAPC2"/>
    <property type="match status" value="1"/>
</dbReference>
<dbReference type="InterPro" id="IPR002716">
    <property type="entry name" value="PIN_dom"/>
</dbReference>
<dbReference type="InterPro" id="IPR022907">
    <property type="entry name" value="VapC_family"/>
</dbReference>
<name>A0ABV6HR54_9SPHI</name>
<evidence type="ECO:0000256" key="8">
    <source>
        <dbReference type="HAMAP-Rule" id="MF_00265"/>
    </source>
</evidence>
<dbReference type="CDD" id="cd18738">
    <property type="entry name" value="PIN_VapC4-5_FitB-like"/>
    <property type="match status" value="1"/>
</dbReference>
<keyword evidence="8" id="KW-0800">Toxin</keyword>
<dbReference type="RefSeq" id="WP_130858286.1">
    <property type="nucleotide sequence ID" value="NZ_JBHLWO010000004.1"/>
</dbReference>
<feature type="binding site" evidence="8">
    <location>
        <position position="93"/>
    </location>
    <ligand>
        <name>Mg(2+)</name>
        <dbReference type="ChEBI" id="CHEBI:18420"/>
    </ligand>
</feature>
<sequence length="131" mass="14761">MAKRYLIDTSAVIKYLNGTFPDASLEMIDEIIDGECVISFITEIELLVWSPENPSDIETFHQFVNSSTILGVDERIVAETIRIRKAYKLKLPDALIAATAIVNGLTLIADNDKDFLKVPLLEYINPKKIDY</sequence>
<comment type="similarity">
    <text evidence="7 8">Belongs to the PINc/VapC protein family.</text>
</comment>
<dbReference type="Gene3D" id="3.40.50.1010">
    <property type="entry name" value="5'-nuclease"/>
    <property type="match status" value="1"/>
</dbReference>
<dbReference type="EMBL" id="JBHLWO010000004">
    <property type="protein sequence ID" value="MFC0321176.1"/>
    <property type="molecule type" value="Genomic_DNA"/>
</dbReference>
<dbReference type="PANTHER" id="PTHR33653">
    <property type="entry name" value="RIBONUCLEASE VAPC2"/>
    <property type="match status" value="1"/>
</dbReference>
<comment type="function">
    <text evidence="8">Toxic component of a toxin-antitoxin (TA) system. An RNase.</text>
</comment>
<dbReference type="Pfam" id="PF01850">
    <property type="entry name" value="PIN"/>
    <property type="match status" value="1"/>
</dbReference>
<evidence type="ECO:0000256" key="3">
    <source>
        <dbReference type="ARBA" id="ARBA00022722"/>
    </source>
</evidence>
<reference evidence="10 11" key="1">
    <citation type="submission" date="2024-09" db="EMBL/GenBank/DDBJ databases">
        <authorList>
            <person name="Sun Q."/>
            <person name="Mori K."/>
        </authorList>
    </citation>
    <scope>NUCLEOTIDE SEQUENCE [LARGE SCALE GENOMIC DNA]</scope>
    <source>
        <strain evidence="10 11">CCM 7765</strain>
    </source>
</reference>
<dbReference type="EC" id="3.1.-.-" evidence="8"/>
<evidence type="ECO:0000256" key="7">
    <source>
        <dbReference type="ARBA" id="ARBA00038093"/>
    </source>
</evidence>
<keyword evidence="4 8" id="KW-0479">Metal-binding</keyword>
<dbReference type="InterPro" id="IPR029060">
    <property type="entry name" value="PIN-like_dom_sf"/>
</dbReference>
<dbReference type="HAMAP" id="MF_00265">
    <property type="entry name" value="VapC_Nob1"/>
    <property type="match status" value="1"/>
</dbReference>
<evidence type="ECO:0000313" key="11">
    <source>
        <dbReference type="Proteomes" id="UP001589774"/>
    </source>
</evidence>
<evidence type="ECO:0000256" key="6">
    <source>
        <dbReference type="ARBA" id="ARBA00022842"/>
    </source>
</evidence>
<comment type="caution">
    <text evidence="10">The sequence shown here is derived from an EMBL/GenBank/DDBJ whole genome shotgun (WGS) entry which is preliminary data.</text>
</comment>
<evidence type="ECO:0000256" key="1">
    <source>
        <dbReference type="ARBA" id="ARBA00001946"/>
    </source>
</evidence>
<keyword evidence="6 8" id="KW-0460">Magnesium</keyword>
<gene>
    <name evidence="8" type="primary">vapC</name>
    <name evidence="10" type="ORF">ACFFI0_22835</name>
</gene>
<keyword evidence="5 8" id="KW-0378">Hydrolase</keyword>
<keyword evidence="11" id="KW-1185">Reference proteome</keyword>
<accession>A0ABV6HR54</accession>
<feature type="binding site" evidence="8">
    <location>
        <position position="8"/>
    </location>
    <ligand>
        <name>Mg(2+)</name>
        <dbReference type="ChEBI" id="CHEBI:18420"/>
    </ligand>
</feature>